<reference evidence="1" key="1">
    <citation type="submission" date="2016-03" db="EMBL/GenBank/DDBJ databases">
        <title>Mechanisms controlling the formation of the plant cell surface in tip-growing cells are functionally conserved among land plants.</title>
        <authorList>
            <person name="Honkanen S."/>
            <person name="Jones V.A."/>
            <person name="Morieri G."/>
            <person name="Champion C."/>
            <person name="Hetherington A.J."/>
            <person name="Kelly S."/>
            <person name="Saint-Marcoux D."/>
            <person name="Proust H."/>
            <person name="Prescott H."/>
            <person name="Dolan L."/>
        </authorList>
    </citation>
    <scope>NUCLEOTIDE SEQUENCE [LARGE SCALE GENOMIC DNA]</scope>
    <source>
        <tissue evidence="1">Whole gametophyte</tissue>
    </source>
</reference>
<sequence>MVYGGFCSCGLGVLLDRAGSTYHHDEDQDLLSKVTRIDVDFEALNFIRDSVHLIRVADEDLEVGPSKRPQIDNGVNLWEQPQVPNLAPASLNLQICKCRFLVPLLS</sequence>
<evidence type="ECO:0000313" key="2">
    <source>
        <dbReference type="Proteomes" id="UP000077202"/>
    </source>
</evidence>
<comment type="caution">
    <text evidence="1">The sequence shown here is derived from an EMBL/GenBank/DDBJ whole genome shotgun (WGS) entry which is preliminary data.</text>
</comment>
<dbReference type="Proteomes" id="UP000077202">
    <property type="component" value="Unassembled WGS sequence"/>
</dbReference>
<proteinExistence type="predicted"/>
<gene>
    <name evidence="1" type="ORF">AXG93_3052s1130</name>
</gene>
<name>A0A176WJQ2_MARPO</name>
<protein>
    <submittedName>
        <fullName evidence="1">Uncharacterized protein</fullName>
    </submittedName>
</protein>
<accession>A0A176WJQ2</accession>
<dbReference type="EMBL" id="LVLJ01000720">
    <property type="protein sequence ID" value="OAE32883.1"/>
    <property type="molecule type" value="Genomic_DNA"/>
</dbReference>
<organism evidence="1 2">
    <name type="scientific">Marchantia polymorpha subsp. ruderalis</name>
    <dbReference type="NCBI Taxonomy" id="1480154"/>
    <lineage>
        <taxon>Eukaryota</taxon>
        <taxon>Viridiplantae</taxon>
        <taxon>Streptophyta</taxon>
        <taxon>Embryophyta</taxon>
        <taxon>Marchantiophyta</taxon>
        <taxon>Marchantiopsida</taxon>
        <taxon>Marchantiidae</taxon>
        <taxon>Marchantiales</taxon>
        <taxon>Marchantiaceae</taxon>
        <taxon>Marchantia</taxon>
    </lineage>
</organism>
<keyword evidence="2" id="KW-1185">Reference proteome</keyword>
<evidence type="ECO:0000313" key="1">
    <source>
        <dbReference type="EMBL" id="OAE32883.1"/>
    </source>
</evidence>
<dbReference type="AlphaFoldDB" id="A0A176WJQ2"/>